<dbReference type="AlphaFoldDB" id="A0A6A6J1E6"/>
<accession>A0A6A6J1E6</accession>
<dbReference type="Proteomes" id="UP000800094">
    <property type="component" value="Unassembled WGS sequence"/>
</dbReference>
<reference evidence="1" key="1">
    <citation type="journal article" date="2020" name="Stud. Mycol.">
        <title>101 Dothideomycetes genomes: a test case for predicting lifestyles and emergence of pathogens.</title>
        <authorList>
            <person name="Haridas S."/>
            <person name="Albert R."/>
            <person name="Binder M."/>
            <person name="Bloem J."/>
            <person name="Labutti K."/>
            <person name="Salamov A."/>
            <person name="Andreopoulos B."/>
            <person name="Baker S."/>
            <person name="Barry K."/>
            <person name="Bills G."/>
            <person name="Bluhm B."/>
            <person name="Cannon C."/>
            <person name="Castanera R."/>
            <person name="Culley D."/>
            <person name="Daum C."/>
            <person name="Ezra D."/>
            <person name="Gonzalez J."/>
            <person name="Henrissat B."/>
            <person name="Kuo A."/>
            <person name="Liang C."/>
            <person name="Lipzen A."/>
            <person name="Lutzoni F."/>
            <person name="Magnuson J."/>
            <person name="Mondo S."/>
            <person name="Nolan M."/>
            <person name="Ohm R."/>
            <person name="Pangilinan J."/>
            <person name="Park H.-J."/>
            <person name="Ramirez L."/>
            <person name="Alfaro M."/>
            <person name="Sun H."/>
            <person name="Tritt A."/>
            <person name="Yoshinaga Y."/>
            <person name="Zwiers L.-H."/>
            <person name="Turgeon B."/>
            <person name="Goodwin S."/>
            <person name="Spatafora J."/>
            <person name="Crous P."/>
            <person name="Grigoriev I."/>
        </authorList>
    </citation>
    <scope>NUCLEOTIDE SEQUENCE</scope>
    <source>
        <strain evidence="1">CBS 122368</strain>
    </source>
</reference>
<proteinExistence type="predicted"/>
<evidence type="ECO:0000313" key="2">
    <source>
        <dbReference type="Proteomes" id="UP000800094"/>
    </source>
</evidence>
<name>A0A6A6J1E6_9PLEO</name>
<sequence>MGRQVLILRVPSHLRESRQAPTLHVPSHLPREIFDLIISTLISLYDQDPGYQWSHLRYITRFHKRQLESHFLHFWLPRTILTVYSDRVGVSVDYRAFGVDKKTGLIARFKAREGWARLQRDSMLEHEKWSWWEYIMRSTDPFDENTWWSQRRVVLRMGEGVLNEGYAGGGILSNMVIPGLQPDDEGGNLWFEWKTLFSNLFKEEECMRMLRNDLLKKHMPQILTKKLPERRSMIRKVLSQYKASAREALYFYRHHLHSGGTLANFDCGHYKNWYGYTQYDETDYPTILEIIGKEESVVFQMEGWREWGVREVARLRGEEDMKDYNYWESQPAQLQTRARVWLAACRERCVEKDVNEEQLEKGLRLRRRLEDFWL</sequence>
<dbReference type="RefSeq" id="XP_033690267.1">
    <property type="nucleotide sequence ID" value="XM_033820014.1"/>
</dbReference>
<dbReference type="EMBL" id="ML987190">
    <property type="protein sequence ID" value="KAF2255263.1"/>
    <property type="molecule type" value="Genomic_DNA"/>
</dbReference>
<dbReference type="OrthoDB" id="2997776at2759"/>
<keyword evidence="2" id="KW-1185">Reference proteome</keyword>
<evidence type="ECO:0000313" key="1">
    <source>
        <dbReference type="EMBL" id="KAF2255263.1"/>
    </source>
</evidence>
<organism evidence="1 2">
    <name type="scientific">Trematosphaeria pertusa</name>
    <dbReference type="NCBI Taxonomy" id="390896"/>
    <lineage>
        <taxon>Eukaryota</taxon>
        <taxon>Fungi</taxon>
        <taxon>Dikarya</taxon>
        <taxon>Ascomycota</taxon>
        <taxon>Pezizomycotina</taxon>
        <taxon>Dothideomycetes</taxon>
        <taxon>Pleosporomycetidae</taxon>
        <taxon>Pleosporales</taxon>
        <taxon>Massarineae</taxon>
        <taxon>Trematosphaeriaceae</taxon>
        <taxon>Trematosphaeria</taxon>
    </lineage>
</organism>
<gene>
    <name evidence="1" type="ORF">BU26DRAFT_153148</name>
</gene>
<protein>
    <submittedName>
        <fullName evidence="1">Uncharacterized protein</fullName>
    </submittedName>
</protein>
<dbReference type="GeneID" id="54573344"/>